<evidence type="ECO:0000313" key="3">
    <source>
        <dbReference type="Proteomes" id="UP001470230"/>
    </source>
</evidence>
<keyword evidence="3" id="KW-1185">Reference proteome</keyword>
<reference evidence="1 3" key="1">
    <citation type="submission" date="2024-04" db="EMBL/GenBank/DDBJ databases">
        <title>Tritrichomonas musculus Genome.</title>
        <authorList>
            <person name="Alves-Ferreira E."/>
            <person name="Grigg M."/>
            <person name="Lorenzi H."/>
            <person name="Galac M."/>
        </authorList>
    </citation>
    <scope>NUCLEOTIDE SEQUENCE [LARGE SCALE GENOMIC DNA]</scope>
    <source>
        <strain evidence="1 3">EAF2021</strain>
    </source>
</reference>
<protein>
    <submittedName>
        <fullName evidence="1">Uncharacterized protein</fullName>
    </submittedName>
</protein>
<comment type="caution">
    <text evidence="1">The sequence shown here is derived from an EMBL/GenBank/DDBJ whole genome shotgun (WGS) entry which is preliminary data.</text>
</comment>
<dbReference type="EMBL" id="JAPFFF010000616">
    <property type="protein sequence ID" value="KAK8833879.1"/>
    <property type="molecule type" value="Genomic_DNA"/>
</dbReference>
<accession>A0ABR2GJ08</accession>
<evidence type="ECO:0000313" key="1">
    <source>
        <dbReference type="EMBL" id="KAK8833879.1"/>
    </source>
</evidence>
<proteinExistence type="predicted"/>
<dbReference type="EMBL" id="JAPFFF010000006">
    <property type="protein sequence ID" value="KAK8886799.1"/>
    <property type="molecule type" value="Genomic_DNA"/>
</dbReference>
<organism evidence="1 3">
    <name type="scientific">Tritrichomonas musculus</name>
    <dbReference type="NCBI Taxonomy" id="1915356"/>
    <lineage>
        <taxon>Eukaryota</taxon>
        <taxon>Metamonada</taxon>
        <taxon>Parabasalia</taxon>
        <taxon>Tritrichomonadida</taxon>
        <taxon>Tritrichomonadidae</taxon>
        <taxon>Tritrichomonas</taxon>
    </lineage>
</organism>
<dbReference type="Proteomes" id="UP001470230">
    <property type="component" value="Unassembled WGS sequence"/>
</dbReference>
<sequence>MSRQQQQQLAILEEAMKSRKQIEILTEETNRLKEKLSSRQEILNRLQQLCLSSATLLGSVDSTSTETEPSSLKLLTKLDQSTAVVPTEDENDDDQIKLIVGKYLNQLLAVIYSIAEEANGNVNIMTLINMEDKLHQLFAFAESKGIIPVTNENQSWKKGVLQHKPISDKIKSIMAEDDQDQNEDA</sequence>
<evidence type="ECO:0000313" key="2">
    <source>
        <dbReference type="EMBL" id="KAK8886799.1"/>
    </source>
</evidence>
<name>A0ABR2GJ08_9EUKA</name>
<gene>
    <name evidence="2" type="ORF">M9Y10_037832</name>
    <name evidence="1" type="ORF">M9Y10_040005</name>
</gene>